<dbReference type="RefSeq" id="WP_353873496.1">
    <property type="nucleotide sequence ID" value="NZ_JBEVCJ010000002.1"/>
</dbReference>
<name>A0ABV2BPY5_9GAMM</name>
<feature type="domain" description="FRG" evidence="1">
    <location>
        <begin position="29"/>
        <end position="125"/>
    </location>
</feature>
<evidence type="ECO:0000313" key="3">
    <source>
        <dbReference type="Proteomes" id="UP001548189"/>
    </source>
</evidence>
<organism evidence="2 3">
    <name type="scientific">Aliikangiella maris</name>
    <dbReference type="NCBI Taxonomy" id="3162458"/>
    <lineage>
        <taxon>Bacteria</taxon>
        <taxon>Pseudomonadati</taxon>
        <taxon>Pseudomonadota</taxon>
        <taxon>Gammaproteobacteria</taxon>
        <taxon>Oceanospirillales</taxon>
        <taxon>Pleioneaceae</taxon>
        <taxon>Aliikangiella</taxon>
    </lineage>
</organism>
<dbReference type="InterPro" id="IPR014966">
    <property type="entry name" value="FRG-dom"/>
</dbReference>
<protein>
    <submittedName>
        <fullName evidence="2">FRG domain-containing protein</fullName>
    </submittedName>
</protein>
<sequence>MQDIYVESWIDLQRVLYDIPMNQNSHMRHRSDFAYRGVADRSWRLETSLYRLGGDFTKVEGPLLRSFKKYADAGTIKDDSLWSLLSIAQHHGLPTRVLDWTVAPKVAVHFATVEYQHFDKDAAIWRLNIAESRKVLPDFLRDVLREEHAFLFSVEMLNKHIATLKEFDTIRPDDPFVLFFEPPSLDARIINQWALLTAMPNPSLTLSDFLAAHPSLYDRVIIPKELKQEVRDKLDQDNVTERMLFPGLDGLSQWLKRYYGPMF</sequence>
<dbReference type="SMART" id="SM00901">
    <property type="entry name" value="FRG"/>
    <property type="match status" value="1"/>
</dbReference>
<dbReference type="Pfam" id="PF08867">
    <property type="entry name" value="FRG"/>
    <property type="match status" value="1"/>
</dbReference>
<evidence type="ECO:0000313" key="2">
    <source>
        <dbReference type="EMBL" id="MET1253946.1"/>
    </source>
</evidence>
<comment type="caution">
    <text evidence="2">The sequence shown here is derived from an EMBL/GenBank/DDBJ whole genome shotgun (WGS) entry which is preliminary data.</text>
</comment>
<reference evidence="2 3" key="1">
    <citation type="submission" date="2024-06" db="EMBL/GenBank/DDBJ databases">
        <authorList>
            <person name="Li F."/>
        </authorList>
    </citation>
    <scope>NUCLEOTIDE SEQUENCE [LARGE SCALE GENOMIC DNA]</scope>
    <source>
        <strain evidence="2 3">GXAS 311</strain>
    </source>
</reference>
<keyword evidence="3" id="KW-1185">Reference proteome</keyword>
<accession>A0ABV2BPY5</accession>
<evidence type="ECO:0000259" key="1">
    <source>
        <dbReference type="SMART" id="SM00901"/>
    </source>
</evidence>
<proteinExistence type="predicted"/>
<gene>
    <name evidence="2" type="ORF">ABVT43_02290</name>
</gene>
<dbReference type="Proteomes" id="UP001548189">
    <property type="component" value="Unassembled WGS sequence"/>
</dbReference>
<dbReference type="EMBL" id="JBEVCJ010000002">
    <property type="protein sequence ID" value="MET1253946.1"/>
    <property type="molecule type" value="Genomic_DNA"/>
</dbReference>